<reference evidence="6" key="1">
    <citation type="submission" date="2016-01" db="EMBL/GenBank/DDBJ databases">
        <authorList>
            <person name="Peeters C."/>
        </authorList>
    </citation>
    <scope>NUCLEOTIDE SEQUENCE [LARGE SCALE GENOMIC DNA]</scope>
    <source>
        <strain evidence="6">LMG 29318</strain>
    </source>
</reference>
<evidence type="ECO:0000313" key="7">
    <source>
        <dbReference type="Proteomes" id="UP000054870"/>
    </source>
</evidence>
<dbReference type="InterPro" id="IPR012893">
    <property type="entry name" value="HipA-like_C"/>
</dbReference>
<organism evidence="6 7">
    <name type="scientific">Caballeronia catudaia</name>
    <dbReference type="NCBI Taxonomy" id="1777136"/>
    <lineage>
        <taxon>Bacteria</taxon>
        <taxon>Pseudomonadati</taxon>
        <taxon>Pseudomonadota</taxon>
        <taxon>Betaproteobacteria</taxon>
        <taxon>Burkholderiales</taxon>
        <taxon>Burkholderiaceae</taxon>
        <taxon>Caballeronia</taxon>
    </lineage>
</organism>
<dbReference type="NCBIfam" id="TIGR03071">
    <property type="entry name" value="couple_hipA"/>
    <property type="match status" value="1"/>
</dbReference>
<dbReference type="GO" id="GO:0005829">
    <property type="term" value="C:cytosol"/>
    <property type="evidence" value="ECO:0007669"/>
    <property type="project" value="TreeGrafter"/>
</dbReference>
<dbReference type="OrthoDB" id="9805913at2"/>
<dbReference type="InterPro" id="IPR017508">
    <property type="entry name" value="HipA_N1"/>
</dbReference>
<sequence>MAMRTLVAYANQRRVGTLTDENGVWSFGYDDHWIASSDAFPLSPAFPLASERIVDGSSDRPVQWFFDNLLPEERMRSALAREASTDVNDAWGLLSYYGRETAGALALLPEGEEEPASDRKALPLDVLEKRIQDMPHHALTATSPKRMSAAGAQQKLLAILSGEHPNHALFEPVGAEPSMHILKPDMRSTGYPHSAINEFFCARLARRFGITVPDTHFMKVPSACYIIDRFDRDRETRPAGRVHTLDATQLLNKDKSFKYNNANVDALADCIARLGTKARARLEVFRWTVFNILIGNADAHLKNISFFSRANGYQLAPFYDLLSTVVYNTPTYNEHGGRWPNVQLSMPVGDAHRFLEISRTDVLMFAEKLGMSRTGAAKDLDKLLNDLDDNIARTRDEVDAIARPNGGEVRLLDSITRMPLLEMSKALR</sequence>
<evidence type="ECO:0000259" key="4">
    <source>
        <dbReference type="Pfam" id="PF07804"/>
    </source>
</evidence>
<keyword evidence="7" id="KW-1185">Reference proteome</keyword>
<dbReference type="Gene3D" id="1.10.1070.20">
    <property type="match status" value="1"/>
</dbReference>
<evidence type="ECO:0000313" key="6">
    <source>
        <dbReference type="EMBL" id="SAK57092.1"/>
    </source>
</evidence>
<feature type="domain" description="HipA-like C-terminal" evidence="4">
    <location>
        <begin position="147"/>
        <end position="385"/>
    </location>
</feature>
<proteinExistence type="inferred from homology"/>
<keyword evidence="3" id="KW-0418">Kinase</keyword>
<feature type="domain" description="HipA N-terminal subdomain 1" evidence="5">
    <location>
        <begin position="8"/>
        <end position="107"/>
    </location>
</feature>
<evidence type="ECO:0000259" key="5">
    <source>
        <dbReference type="Pfam" id="PF13657"/>
    </source>
</evidence>
<protein>
    <submittedName>
        <fullName evidence="6">HipA domain-containing protein</fullName>
    </submittedName>
</protein>
<evidence type="ECO:0000256" key="2">
    <source>
        <dbReference type="ARBA" id="ARBA00022679"/>
    </source>
</evidence>
<keyword evidence="2" id="KW-0808">Transferase</keyword>
<evidence type="ECO:0000256" key="3">
    <source>
        <dbReference type="ARBA" id="ARBA00022777"/>
    </source>
</evidence>
<dbReference type="Pfam" id="PF07804">
    <property type="entry name" value="HipA_C"/>
    <property type="match status" value="1"/>
</dbReference>
<dbReference type="EMBL" id="FCOF02000008">
    <property type="protein sequence ID" value="SAK57092.1"/>
    <property type="molecule type" value="Genomic_DNA"/>
</dbReference>
<dbReference type="GO" id="GO:0004674">
    <property type="term" value="F:protein serine/threonine kinase activity"/>
    <property type="evidence" value="ECO:0007669"/>
    <property type="project" value="TreeGrafter"/>
</dbReference>
<dbReference type="PANTHER" id="PTHR37419:SF1">
    <property type="entry name" value="SERINE_THREONINE-PROTEIN KINASE TOXIN HIPA"/>
    <property type="match status" value="1"/>
</dbReference>
<name>A0A158AH00_9BURK</name>
<evidence type="ECO:0000256" key="1">
    <source>
        <dbReference type="ARBA" id="ARBA00010164"/>
    </source>
</evidence>
<comment type="caution">
    <text evidence="6">The sequence shown here is derived from an EMBL/GenBank/DDBJ whole genome shotgun (WGS) entry which is preliminary data.</text>
</comment>
<dbReference type="Proteomes" id="UP000054870">
    <property type="component" value="Unassembled WGS sequence"/>
</dbReference>
<dbReference type="Pfam" id="PF13657">
    <property type="entry name" value="Couple_hipA"/>
    <property type="match status" value="1"/>
</dbReference>
<dbReference type="AlphaFoldDB" id="A0A158AH00"/>
<dbReference type="RefSeq" id="WP_061124107.1">
    <property type="nucleotide sequence ID" value="NZ_FCOF02000008.1"/>
</dbReference>
<accession>A0A158AH00</accession>
<gene>
    <name evidence="6" type="ORF">AWB75_02178</name>
</gene>
<dbReference type="InterPro" id="IPR052028">
    <property type="entry name" value="HipA_Ser/Thr_kinase"/>
</dbReference>
<comment type="similarity">
    <text evidence="1">Belongs to the HipA Ser/Thr kinase family.</text>
</comment>
<dbReference type="PANTHER" id="PTHR37419">
    <property type="entry name" value="SERINE/THREONINE-PROTEIN KINASE TOXIN HIPA"/>
    <property type="match status" value="1"/>
</dbReference>